<name>A0A506PJB0_9FLAO</name>
<dbReference type="EMBL" id="VHIQ01000003">
    <property type="protein sequence ID" value="TPV33946.1"/>
    <property type="molecule type" value="Genomic_DNA"/>
</dbReference>
<dbReference type="Proteomes" id="UP000317332">
    <property type="component" value="Unassembled WGS sequence"/>
</dbReference>
<feature type="transmembrane region" description="Helical" evidence="1">
    <location>
        <begin position="79"/>
        <end position="99"/>
    </location>
</feature>
<comment type="caution">
    <text evidence="2">The sequence shown here is derived from an EMBL/GenBank/DDBJ whole genome shotgun (WGS) entry which is preliminary data.</text>
</comment>
<evidence type="ECO:0000256" key="1">
    <source>
        <dbReference type="SAM" id="Phobius"/>
    </source>
</evidence>
<protein>
    <submittedName>
        <fullName evidence="2">Uncharacterized protein</fullName>
    </submittedName>
</protein>
<organism evidence="2 3">
    <name type="scientific">Paucihalobacter ruber</name>
    <dbReference type="NCBI Taxonomy" id="2567861"/>
    <lineage>
        <taxon>Bacteria</taxon>
        <taxon>Pseudomonadati</taxon>
        <taxon>Bacteroidota</taxon>
        <taxon>Flavobacteriia</taxon>
        <taxon>Flavobacteriales</taxon>
        <taxon>Flavobacteriaceae</taxon>
        <taxon>Paucihalobacter</taxon>
    </lineage>
</organism>
<reference evidence="2 3" key="1">
    <citation type="submission" date="2019-06" db="EMBL/GenBank/DDBJ databases">
        <title>Flavobacteriaceae Paucihalobacterium erythroidium CWB-1, complete genome.</title>
        <authorList>
            <person name="Wu S."/>
        </authorList>
    </citation>
    <scope>NUCLEOTIDE SEQUENCE [LARGE SCALE GENOMIC DNA]</scope>
    <source>
        <strain evidence="2 3">CWB-1</strain>
    </source>
</reference>
<sequence>MNKPYLELRTRNSFGDIINLYFQFLKYNFKNFVNLYLKYNAISIIFTLIASYLLVTGFMGLASRDFRFGMSSNIDSNAYLISGVIVLVLMVLITSLINYSFSSAFITEYVENKGEVLSKPVWNKIKKNIGNIILLILIGFVTYLVYLIISIVVSFIPLIGLIVQYGLNFTLTALFGLSFISMFKATNREGAGAAIGEAWDFTLSNFWNVILYGLVIGILNLMITALMSTIPGFIIGIYLFFSIDADIDFATSNFASVIFTISFAMFILSFIFTQALSQISYGILYYNLYEQKHNTYLKGKIEQIGIND</sequence>
<feature type="transmembrane region" description="Helical" evidence="1">
    <location>
        <begin position="132"/>
        <end position="156"/>
    </location>
</feature>
<keyword evidence="1" id="KW-0472">Membrane</keyword>
<gene>
    <name evidence="2" type="ORF">FJ651_07245</name>
</gene>
<evidence type="ECO:0000313" key="3">
    <source>
        <dbReference type="Proteomes" id="UP000317332"/>
    </source>
</evidence>
<keyword evidence="1" id="KW-0812">Transmembrane</keyword>
<keyword evidence="3" id="KW-1185">Reference proteome</keyword>
<feature type="transmembrane region" description="Helical" evidence="1">
    <location>
        <begin position="39"/>
        <end position="59"/>
    </location>
</feature>
<feature type="transmembrane region" description="Helical" evidence="1">
    <location>
        <begin position="209"/>
        <end position="241"/>
    </location>
</feature>
<keyword evidence="1" id="KW-1133">Transmembrane helix</keyword>
<dbReference type="RefSeq" id="WP_140989843.1">
    <property type="nucleotide sequence ID" value="NZ_VHIQ01000003.1"/>
</dbReference>
<evidence type="ECO:0000313" key="2">
    <source>
        <dbReference type="EMBL" id="TPV33946.1"/>
    </source>
</evidence>
<dbReference type="OrthoDB" id="1049480at2"/>
<accession>A0A506PJB0</accession>
<feature type="transmembrane region" description="Helical" evidence="1">
    <location>
        <begin position="162"/>
        <end position="180"/>
    </location>
</feature>
<feature type="transmembrane region" description="Helical" evidence="1">
    <location>
        <begin position="253"/>
        <end position="272"/>
    </location>
</feature>
<proteinExistence type="predicted"/>
<dbReference type="AlphaFoldDB" id="A0A506PJB0"/>